<evidence type="ECO:0000313" key="1">
    <source>
        <dbReference type="EMBL" id="CAG8548018.1"/>
    </source>
</evidence>
<name>A0A9N9FML5_9GLOM</name>
<sequence length="70" mass="8305">MSEFNLLKGNLEEFCYAVDNIKETSRTSMKIYNIDNLDYIYENDLEIDQEARTLKELPYESKRKSKQSTS</sequence>
<reference evidence="1" key="1">
    <citation type="submission" date="2021-06" db="EMBL/GenBank/DDBJ databases">
        <authorList>
            <person name="Kallberg Y."/>
            <person name="Tangrot J."/>
            <person name="Rosling A."/>
        </authorList>
    </citation>
    <scope>NUCLEOTIDE SEQUENCE</scope>
    <source>
        <strain evidence="1">MA453B</strain>
    </source>
</reference>
<accession>A0A9N9FML5</accession>
<comment type="caution">
    <text evidence="1">The sequence shown here is derived from an EMBL/GenBank/DDBJ whole genome shotgun (WGS) entry which is preliminary data.</text>
</comment>
<organism evidence="1 2">
    <name type="scientific">Dentiscutata erythropus</name>
    <dbReference type="NCBI Taxonomy" id="1348616"/>
    <lineage>
        <taxon>Eukaryota</taxon>
        <taxon>Fungi</taxon>
        <taxon>Fungi incertae sedis</taxon>
        <taxon>Mucoromycota</taxon>
        <taxon>Glomeromycotina</taxon>
        <taxon>Glomeromycetes</taxon>
        <taxon>Diversisporales</taxon>
        <taxon>Gigasporaceae</taxon>
        <taxon>Dentiscutata</taxon>
    </lineage>
</organism>
<protein>
    <submittedName>
        <fullName evidence="1">23657_t:CDS:1</fullName>
    </submittedName>
</protein>
<keyword evidence="2" id="KW-1185">Reference proteome</keyword>
<proteinExistence type="predicted"/>
<gene>
    <name evidence="1" type="ORF">DERYTH_LOCUS5128</name>
</gene>
<evidence type="ECO:0000313" key="2">
    <source>
        <dbReference type="Proteomes" id="UP000789405"/>
    </source>
</evidence>
<dbReference type="AlphaFoldDB" id="A0A9N9FML5"/>
<dbReference type="Proteomes" id="UP000789405">
    <property type="component" value="Unassembled WGS sequence"/>
</dbReference>
<dbReference type="EMBL" id="CAJVPY010002086">
    <property type="protein sequence ID" value="CAG8548018.1"/>
    <property type="molecule type" value="Genomic_DNA"/>
</dbReference>